<evidence type="ECO:0000313" key="3">
    <source>
        <dbReference type="Proteomes" id="UP000515971"/>
    </source>
</evidence>
<name>A0A7G9SJV1_9SPHN</name>
<feature type="compositionally biased region" description="Low complexity" evidence="1">
    <location>
        <begin position="57"/>
        <end position="72"/>
    </location>
</feature>
<keyword evidence="3" id="KW-1185">Reference proteome</keyword>
<dbReference type="Proteomes" id="UP000515971">
    <property type="component" value="Chromosome"/>
</dbReference>
<dbReference type="EMBL" id="CP060718">
    <property type="protein sequence ID" value="QNN68126.1"/>
    <property type="molecule type" value="Genomic_DNA"/>
</dbReference>
<feature type="region of interest" description="Disordered" evidence="1">
    <location>
        <begin position="1"/>
        <end position="90"/>
    </location>
</feature>
<dbReference type="AlphaFoldDB" id="A0A7G9SJV1"/>
<organism evidence="2 3">
    <name type="scientific">Sphingomonas lutea</name>
    <dbReference type="NCBI Taxonomy" id="1045317"/>
    <lineage>
        <taxon>Bacteria</taxon>
        <taxon>Pseudomonadati</taxon>
        <taxon>Pseudomonadota</taxon>
        <taxon>Alphaproteobacteria</taxon>
        <taxon>Sphingomonadales</taxon>
        <taxon>Sphingomonadaceae</taxon>
        <taxon>Sphingomonas</taxon>
    </lineage>
</organism>
<reference evidence="2 3" key="1">
    <citation type="submission" date="2020-08" db="EMBL/GenBank/DDBJ databases">
        <title>Genome sequence of Sphingomonas lutea KCTC 23642T.</title>
        <authorList>
            <person name="Hyun D.-W."/>
            <person name="Bae J.-W."/>
        </authorList>
    </citation>
    <scope>NUCLEOTIDE SEQUENCE [LARGE SCALE GENOMIC DNA]</scope>
    <source>
        <strain evidence="2 3">KCTC 23642</strain>
    </source>
</reference>
<evidence type="ECO:0000256" key="1">
    <source>
        <dbReference type="SAM" id="MobiDB-lite"/>
    </source>
</evidence>
<dbReference type="KEGG" id="slut:H9L13_04370"/>
<sequence>MALATLNGDATVTSTTVDSSATGGAASDGDGGDATGGDARLSLSASNLTSGNVTISTAATGAPEPPAAAMRPRTSRALQASTWTAARPLC</sequence>
<feature type="compositionally biased region" description="Polar residues" evidence="1">
    <location>
        <begin position="43"/>
        <end position="56"/>
    </location>
</feature>
<accession>A0A7G9SJV1</accession>
<protein>
    <submittedName>
        <fullName evidence="2">Uncharacterized protein</fullName>
    </submittedName>
</protein>
<gene>
    <name evidence="2" type="ORF">H9L13_04370</name>
</gene>
<proteinExistence type="predicted"/>
<dbReference type="RefSeq" id="WP_187539346.1">
    <property type="nucleotide sequence ID" value="NZ_CP060718.1"/>
</dbReference>
<evidence type="ECO:0000313" key="2">
    <source>
        <dbReference type="EMBL" id="QNN68126.1"/>
    </source>
</evidence>
<feature type="compositionally biased region" description="Low complexity" evidence="1">
    <location>
        <begin position="8"/>
        <end position="28"/>
    </location>
</feature>